<dbReference type="SUPFAM" id="SSF53756">
    <property type="entry name" value="UDP-Glycosyltransferase/glycogen phosphorylase"/>
    <property type="match status" value="1"/>
</dbReference>
<dbReference type="AlphaFoldDB" id="U5WMW8"/>
<feature type="domain" description="Glycosyltransferase family 28 N-terminal" evidence="1">
    <location>
        <begin position="4"/>
        <end position="80"/>
    </location>
</feature>
<reference evidence="3 4" key="1">
    <citation type="submission" date="2013-10" db="EMBL/GenBank/DDBJ databases">
        <title>Genome sequence of Mycobacterium kansasii.</title>
        <authorList>
            <consortium name="McGill University Mycobacterium genome consortium"/>
            <person name="Veyrier F.J."/>
            <person name="Behr M.A."/>
        </authorList>
    </citation>
    <scope>NUCLEOTIDE SEQUENCE [LARGE SCALE GENOMIC DNA]</scope>
    <source>
        <strain evidence="3 4">ATCC 12478</strain>
    </source>
</reference>
<accession>U5WMW8</accession>
<dbReference type="eggNOG" id="COG1819">
    <property type="taxonomic scope" value="Bacteria"/>
</dbReference>
<proteinExistence type="predicted"/>
<dbReference type="PANTHER" id="PTHR48050:SF13">
    <property type="entry name" value="STEROL 3-BETA-GLUCOSYLTRANSFERASE UGT80A2"/>
    <property type="match status" value="1"/>
</dbReference>
<dbReference type="Pfam" id="PF03033">
    <property type="entry name" value="Glyco_transf_28"/>
    <property type="match status" value="1"/>
</dbReference>
<dbReference type="GO" id="GO:0008194">
    <property type="term" value="F:UDP-glycosyltransferase activity"/>
    <property type="evidence" value="ECO:0007669"/>
    <property type="project" value="InterPro"/>
</dbReference>
<dbReference type="FunFam" id="3.40.50.2000:FF:000009">
    <property type="entry name" value="Sterol 3-beta-glucosyltransferase UGT80A2"/>
    <property type="match status" value="1"/>
</dbReference>
<dbReference type="HOGENOM" id="CLU_000537_8_0_11"/>
<dbReference type="InterPro" id="IPR010610">
    <property type="entry name" value="EryCIII-like_C"/>
</dbReference>
<name>U5WMW8_MYCKA</name>
<dbReference type="InterPro" id="IPR050426">
    <property type="entry name" value="Glycosyltransferase_28"/>
</dbReference>
<dbReference type="RefSeq" id="WP_023367060.1">
    <property type="nucleotide sequence ID" value="NC_022663.1"/>
</dbReference>
<protein>
    <submittedName>
        <fullName evidence="3">Glycosyl transferase family 1</fullName>
    </submittedName>
</protein>
<dbReference type="GO" id="GO:0016758">
    <property type="term" value="F:hexosyltransferase activity"/>
    <property type="evidence" value="ECO:0007669"/>
    <property type="project" value="InterPro"/>
</dbReference>
<dbReference type="Pfam" id="PF06722">
    <property type="entry name" value="EryCIII-like_C"/>
    <property type="match status" value="1"/>
</dbReference>
<gene>
    <name evidence="3" type="ORF">MKAN_08420</name>
</gene>
<evidence type="ECO:0000259" key="1">
    <source>
        <dbReference type="Pfam" id="PF03033"/>
    </source>
</evidence>
<evidence type="ECO:0000259" key="2">
    <source>
        <dbReference type="Pfam" id="PF06722"/>
    </source>
</evidence>
<dbReference type="InterPro" id="IPR004276">
    <property type="entry name" value="GlycoTrans_28_N"/>
</dbReference>
<dbReference type="KEGG" id="mkn:MKAN_08420"/>
<dbReference type="GO" id="GO:0033072">
    <property type="term" value="P:vancomycin biosynthetic process"/>
    <property type="evidence" value="ECO:0007669"/>
    <property type="project" value="UniProtKB-ARBA"/>
</dbReference>
<keyword evidence="3" id="KW-0808">Transferase</keyword>
<dbReference type="CDD" id="cd03784">
    <property type="entry name" value="GT1_Gtf-like"/>
    <property type="match status" value="1"/>
</dbReference>
<dbReference type="InterPro" id="IPR002213">
    <property type="entry name" value="UDP_glucos_trans"/>
</dbReference>
<feature type="domain" description="Erythromycin biosynthesis protein CIII-like C-terminal" evidence="2">
    <location>
        <begin position="293"/>
        <end position="389"/>
    </location>
</feature>
<dbReference type="OrthoDB" id="3253247at2"/>
<dbReference type="EMBL" id="CP006835">
    <property type="protein sequence ID" value="AGZ50297.1"/>
    <property type="molecule type" value="Genomic_DNA"/>
</dbReference>
<dbReference type="Proteomes" id="UP000017786">
    <property type="component" value="Chromosome"/>
</dbReference>
<dbReference type="PANTHER" id="PTHR48050">
    <property type="entry name" value="STEROL 3-BETA-GLUCOSYLTRANSFERASE"/>
    <property type="match status" value="1"/>
</dbReference>
<sequence length="427" mass="45973">MKFAMVCYGTRGDVEPCTAVAQELLRRGHEVCMGAPPNLLGFVESSGLTAVPYGPDSRKQQDDNFARDFWKMLRTPKAFLRSGSDFITRGWAEKSATLTSLAAGADLILSSWMYPGLAANVGEYYGIPVAALNFVPLQVNSQLLPKLPAPLSRNALATAWWMYWRMTKEAEAAQRRSLGLPTVPASTWRRHGDRGSLEIQAYDELLFPGLATEWAGRWPFVGSLTMELPTDADDEVTSWIAAGTPPIYFGFGSRPIKSPAEMITMIGGACEQLGERALICTADNDFAPAPHFDHVKVVSAVNHAAVFPACRAVVHHGGAGTTAAGLRAGIPTLILWFTSDQPIFGAAVKRLKVGAARSFAATTQESLAADLKSILTPEHDARAREIASLMSKPAESVATTADILEKAAPLRGLADGRAEPRTTGRPH</sequence>
<evidence type="ECO:0000313" key="3">
    <source>
        <dbReference type="EMBL" id="AGZ50297.1"/>
    </source>
</evidence>
<dbReference type="Gene3D" id="3.40.50.2000">
    <property type="entry name" value="Glycogen Phosphorylase B"/>
    <property type="match status" value="2"/>
</dbReference>
<dbReference type="GO" id="GO:0005975">
    <property type="term" value="P:carbohydrate metabolic process"/>
    <property type="evidence" value="ECO:0007669"/>
    <property type="project" value="InterPro"/>
</dbReference>
<organism evidence="3 4">
    <name type="scientific">Mycobacterium kansasii ATCC 12478</name>
    <dbReference type="NCBI Taxonomy" id="557599"/>
    <lineage>
        <taxon>Bacteria</taxon>
        <taxon>Bacillati</taxon>
        <taxon>Actinomycetota</taxon>
        <taxon>Actinomycetes</taxon>
        <taxon>Mycobacteriales</taxon>
        <taxon>Mycobacteriaceae</taxon>
        <taxon>Mycobacterium</taxon>
    </lineage>
</organism>
<dbReference type="GeneID" id="29697700"/>
<evidence type="ECO:0000313" key="4">
    <source>
        <dbReference type="Proteomes" id="UP000017786"/>
    </source>
</evidence>